<organism evidence="2 3">
    <name type="scientific">Rhizodiscina lignyota</name>
    <dbReference type="NCBI Taxonomy" id="1504668"/>
    <lineage>
        <taxon>Eukaryota</taxon>
        <taxon>Fungi</taxon>
        <taxon>Dikarya</taxon>
        <taxon>Ascomycota</taxon>
        <taxon>Pezizomycotina</taxon>
        <taxon>Dothideomycetes</taxon>
        <taxon>Pleosporomycetidae</taxon>
        <taxon>Aulographales</taxon>
        <taxon>Rhizodiscinaceae</taxon>
        <taxon>Rhizodiscina</taxon>
    </lineage>
</organism>
<dbReference type="PANTHER" id="PTHR36440:SF1">
    <property type="entry name" value="PUTATIVE (AFU_ORTHOLOGUE AFUA_8G07350)-RELATED"/>
    <property type="match status" value="1"/>
</dbReference>
<evidence type="ECO:0000313" key="3">
    <source>
        <dbReference type="Proteomes" id="UP000799772"/>
    </source>
</evidence>
<evidence type="ECO:0000259" key="1">
    <source>
        <dbReference type="Pfam" id="PF07883"/>
    </source>
</evidence>
<gene>
    <name evidence="2" type="ORF">NA57DRAFT_59739</name>
</gene>
<dbReference type="Gene3D" id="2.60.120.10">
    <property type="entry name" value="Jelly Rolls"/>
    <property type="match status" value="1"/>
</dbReference>
<feature type="domain" description="Cupin type-2" evidence="1">
    <location>
        <begin position="68"/>
        <end position="124"/>
    </location>
</feature>
<dbReference type="EMBL" id="ML978131">
    <property type="protein sequence ID" value="KAF2095762.1"/>
    <property type="molecule type" value="Genomic_DNA"/>
</dbReference>
<dbReference type="Pfam" id="PF07883">
    <property type="entry name" value="Cupin_2"/>
    <property type="match status" value="1"/>
</dbReference>
<dbReference type="SUPFAM" id="SSF51182">
    <property type="entry name" value="RmlC-like cupins"/>
    <property type="match status" value="1"/>
</dbReference>
<evidence type="ECO:0000313" key="2">
    <source>
        <dbReference type="EMBL" id="KAF2095762.1"/>
    </source>
</evidence>
<dbReference type="OrthoDB" id="9976870at2759"/>
<dbReference type="AlphaFoldDB" id="A0A9P4IBZ8"/>
<dbReference type="InterPro" id="IPR053146">
    <property type="entry name" value="QDO-like"/>
</dbReference>
<comment type="caution">
    <text evidence="2">The sequence shown here is derived from an EMBL/GenBank/DDBJ whole genome shotgun (WGS) entry which is preliminary data.</text>
</comment>
<proteinExistence type="predicted"/>
<name>A0A9P4IBZ8_9PEZI</name>
<dbReference type="InterPro" id="IPR011051">
    <property type="entry name" value="RmlC_Cupin_sf"/>
</dbReference>
<protein>
    <recommendedName>
        <fullName evidence="1">Cupin type-2 domain-containing protein</fullName>
    </recommendedName>
</protein>
<accession>A0A9P4IBZ8</accession>
<dbReference type="PANTHER" id="PTHR36440">
    <property type="entry name" value="PUTATIVE (AFU_ORTHOLOGUE AFUA_8G07350)-RELATED"/>
    <property type="match status" value="1"/>
</dbReference>
<reference evidence="2" key="1">
    <citation type="journal article" date="2020" name="Stud. Mycol.">
        <title>101 Dothideomycetes genomes: a test case for predicting lifestyles and emergence of pathogens.</title>
        <authorList>
            <person name="Haridas S."/>
            <person name="Albert R."/>
            <person name="Binder M."/>
            <person name="Bloem J."/>
            <person name="Labutti K."/>
            <person name="Salamov A."/>
            <person name="Andreopoulos B."/>
            <person name="Baker S."/>
            <person name="Barry K."/>
            <person name="Bills G."/>
            <person name="Bluhm B."/>
            <person name="Cannon C."/>
            <person name="Castanera R."/>
            <person name="Culley D."/>
            <person name="Daum C."/>
            <person name="Ezra D."/>
            <person name="Gonzalez J."/>
            <person name="Henrissat B."/>
            <person name="Kuo A."/>
            <person name="Liang C."/>
            <person name="Lipzen A."/>
            <person name="Lutzoni F."/>
            <person name="Magnuson J."/>
            <person name="Mondo S."/>
            <person name="Nolan M."/>
            <person name="Ohm R."/>
            <person name="Pangilinan J."/>
            <person name="Park H.-J."/>
            <person name="Ramirez L."/>
            <person name="Alfaro M."/>
            <person name="Sun H."/>
            <person name="Tritt A."/>
            <person name="Yoshinaga Y."/>
            <person name="Zwiers L.-H."/>
            <person name="Turgeon B."/>
            <person name="Goodwin S."/>
            <person name="Spatafora J."/>
            <person name="Crous P."/>
            <person name="Grigoriev I."/>
        </authorList>
    </citation>
    <scope>NUCLEOTIDE SEQUENCE</scope>
    <source>
        <strain evidence="2">CBS 133067</strain>
    </source>
</reference>
<dbReference type="InterPro" id="IPR014710">
    <property type="entry name" value="RmlC-like_jellyroll"/>
</dbReference>
<dbReference type="InterPro" id="IPR013096">
    <property type="entry name" value="Cupin_2"/>
</dbReference>
<dbReference type="Proteomes" id="UP000799772">
    <property type="component" value="Unassembled WGS sequence"/>
</dbReference>
<keyword evidence="3" id="KW-1185">Reference proteome</keyword>
<dbReference type="CDD" id="cd02208">
    <property type="entry name" value="cupin_RmlC-like"/>
    <property type="match status" value="1"/>
</dbReference>
<sequence>MLSFLAKHPTHTRNAHNNPVIFDDGRSSIEFKSPSDSYLVINRWPPAASDAEVASEKVPNKANCALAPPLHWHILQKETFHVLEGKAEFTLDGRELTATAGDVVTIPARAFHTFRNASEEEGLVIEFSLAPSTRERDEAFFRNVQGYRDDCRKAGMQRRLPQVLLFNWRANVVLALPGPKLLAKVMGLLMNFVGGLLIGKWILGYSDTYPEYYHKASL</sequence>